<sequence length="127" mass="13985">MTSSLTQSLPLENTFSLCILHNEWSSFAVFHYNAINWVDVPSAEAAAKPIMPQAGIFFPPKGIQLPRSGLPTTPHQWISETNTALDGEWIFPLFQTEIDISAAHIDQAISINQQYLNLNASEGQCAA</sequence>
<accession>A0ABD2PLE2</accession>
<name>A0ABD2PLE2_9PLAT</name>
<dbReference type="EMBL" id="JBJKFK010005973">
    <property type="protein sequence ID" value="KAL3308049.1"/>
    <property type="molecule type" value="Genomic_DNA"/>
</dbReference>
<reference evidence="1 2" key="1">
    <citation type="submission" date="2024-11" db="EMBL/GenBank/DDBJ databases">
        <title>Adaptive evolution of stress response genes in parasites aligns with host niche diversity.</title>
        <authorList>
            <person name="Hahn C."/>
            <person name="Resl P."/>
        </authorList>
    </citation>
    <scope>NUCLEOTIDE SEQUENCE [LARGE SCALE GENOMIC DNA]</scope>
    <source>
        <strain evidence="1">EGGRZ-B1_66</strain>
        <tissue evidence="1">Body</tissue>
    </source>
</reference>
<keyword evidence="2" id="KW-1185">Reference proteome</keyword>
<organism evidence="1 2">
    <name type="scientific">Cichlidogyrus casuarinus</name>
    <dbReference type="NCBI Taxonomy" id="1844966"/>
    <lineage>
        <taxon>Eukaryota</taxon>
        <taxon>Metazoa</taxon>
        <taxon>Spiralia</taxon>
        <taxon>Lophotrochozoa</taxon>
        <taxon>Platyhelminthes</taxon>
        <taxon>Monogenea</taxon>
        <taxon>Monopisthocotylea</taxon>
        <taxon>Dactylogyridea</taxon>
        <taxon>Ancyrocephalidae</taxon>
        <taxon>Cichlidogyrus</taxon>
    </lineage>
</organism>
<dbReference type="AlphaFoldDB" id="A0ABD2PLE2"/>
<proteinExistence type="predicted"/>
<evidence type="ECO:0000313" key="1">
    <source>
        <dbReference type="EMBL" id="KAL3308049.1"/>
    </source>
</evidence>
<gene>
    <name evidence="1" type="ORF">Ciccas_013425</name>
</gene>
<evidence type="ECO:0000313" key="2">
    <source>
        <dbReference type="Proteomes" id="UP001626550"/>
    </source>
</evidence>
<protein>
    <submittedName>
        <fullName evidence="1">Uncharacterized protein</fullName>
    </submittedName>
</protein>
<dbReference type="Proteomes" id="UP001626550">
    <property type="component" value="Unassembled WGS sequence"/>
</dbReference>
<comment type="caution">
    <text evidence="1">The sequence shown here is derived from an EMBL/GenBank/DDBJ whole genome shotgun (WGS) entry which is preliminary data.</text>
</comment>